<evidence type="ECO:0000256" key="7">
    <source>
        <dbReference type="ARBA" id="ARBA00023173"/>
    </source>
</evidence>
<feature type="transmembrane region" description="Helical" evidence="10">
    <location>
        <begin position="332"/>
        <end position="350"/>
    </location>
</feature>
<accession>A0A6N2RJ49</accession>
<evidence type="ECO:0000256" key="9">
    <source>
        <dbReference type="ARBA" id="ARBA00023303"/>
    </source>
</evidence>
<evidence type="ECO:0000256" key="2">
    <source>
        <dbReference type="ARBA" id="ARBA00022448"/>
    </source>
</evidence>
<gene>
    <name evidence="11" type="primary">clcA_1</name>
    <name evidence="11" type="ORF">AOLFYP35_00358</name>
</gene>
<dbReference type="GO" id="GO:0034707">
    <property type="term" value="C:chloride channel complex"/>
    <property type="evidence" value="ECO:0007669"/>
    <property type="project" value="UniProtKB-KW"/>
</dbReference>
<keyword evidence="3 10" id="KW-0812">Transmembrane</keyword>
<evidence type="ECO:0000256" key="8">
    <source>
        <dbReference type="ARBA" id="ARBA00023214"/>
    </source>
</evidence>
<dbReference type="GO" id="GO:0005254">
    <property type="term" value="F:chloride channel activity"/>
    <property type="evidence" value="ECO:0007669"/>
    <property type="project" value="UniProtKB-KW"/>
</dbReference>
<evidence type="ECO:0000256" key="10">
    <source>
        <dbReference type="SAM" id="Phobius"/>
    </source>
</evidence>
<keyword evidence="5" id="KW-0406">Ion transport</keyword>
<proteinExistence type="predicted"/>
<feature type="transmembrane region" description="Helical" evidence="10">
    <location>
        <begin position="89"/>
        <end position="109"/>
    </location>
</feature>
<keyword evidence="7" id="KW-0869">Chloride channel</keyword>
<dbReference type="InterPro" id="IPR014743">
    <property type="entry name" value="Cl-channel_core"/>
</dbReference>
<evidence type="ECO:0000256" key="1">
    <source>
        <dbReference type="ARBA" id="ARBA00004141"/>
    </source>
</evidence>
<sequence>MGLAVLMTAITAGLVGAGCSHLLHLIEGLVFGDASGTLLHAISSVPWWHRVCALGGAGLIGGISWYLYARAGGKPVSLPKAVNGQKMPILLTFWHSINQIVIVGMGASIGREVAPREISASLGGKIADFLYLPPEQRRIIVGCAAGAGLAAVYSLPLSGAVFALEILLIEVTASAVWPALIISGGAVLVAHGWVRSDPFYTLPEAGQLLPTASLTLWAVIIGPLLGIIGVLFKSAVSACSAARPTGWRLLAWMIPIFTLIGVITVWVPSIAGNGQSTAQLAFDGAVLGQGGRAAAGIGVALLASLAIDGFTKLIGTLATIRSGAWGGTLTPGLALGASSGAILGILWSYIYPGDTTAIVCFAFIGAVVVLGTSMSAPLTALCLVIEFTHRGATLLVPTVVALGLGVGAARMWNKWRAKQAQ</sequence>
<evidence type="ECO:0000256" key="6">
    <source>
        <dbReference type="ARBA" id="ARBA00023136"/>
    </source>
</evidence>
<evidence type="ECO:0000256" key="4">
    <source>
        <dbReference type="ARBA" id="ARBA00022989"/>
    </source>
</evidence>
<keyword evidence="6 10" id="KW-0472">Membrane</keyword>
<dbReference type="InterPro" id="IPR050368">
    <property type="entry name" value="ClC-type_chloride_channel"/>
</dbReference>
<organism evidence="11">
    <name type="scientific">Schaalia odontolytica</name>
    <dbReference type="NCBI Taxonomy" id="1660"/>
    <lineage>
        <taxon>Bacteria</taxon>
        <taxon>Bacillati</taxon>
        <taxon>Actinomycetota</taxon>
        <taxon>Actinomycetes</taxon>
        <taxon>Actinomycetales</taxon>
        <taxon>Actinomycetaceae</taxon>
        <taxon>Schaalia</taxon>
    </lineage>
</organism>
<dbReference type="AlphaFoldDB" id="A0A6N2RJ49"/>
<comment type="subcellular location">
    <subcellularLocation>
        <location evidence="1">Membrane</location>
        <topology evidence="1">Multi-pass membrane protein</topology>
    </subcellularLocation>
</comment>
<dbReference type="Gene3D" id="1.10.3080.10">
    <property type="entry name" value="Clc chloride channel"/>
    <property type="match status" value="1"/>
</dbReference>
<evidence type="ECO:0000313" key="11">
    <source>
        <dbReference type="EMBL" id="VYS80279.1"/>
    </source>
</evidence>
<dbReference type="EMBL" id="CACRSM010000002">
    <property type="protein sequence ID" value="VYS80279.1"/>
    <property type="molecule type" value="Genomic_DNA"/>
</dbReference>
<keyword evidence="9" id="KW-0407">Ion channel</keyword>
<dbReference type="PANTHER" id="PTHR43427">
    <property type="entry name" value="CHLORIDE CHANNEL PROTEIN CLC-E"/>
    <property type="match status" value="1"/>
</dbReference>
<keyword evidence="4 10" id="KW-1133">Transmembrane helix</keyword>
<feature type="transmembrane region" description="Helical" evidence="10">
    <location>
        <begin position="214"/>
        <end position="237"/>
    </location>
</feature>
<feature type="transmembrane region" description="Helical" evidence="10">
    <location>
        <begin position="176"/>
        <end position="194"/>
    </location>
</feature>
<feature type="transmembrane region" description="Helical" evidence="10">
    <location>
        <begin position="392"/>
        <end position="412"/>
    </location>
</feature>
<dbReference type="InterPro" id="IPR001807">
    <property type="entry name" value="ClC"/>
</dbReference>
<dbReference type="PANTHER" id="PTHR43427:SF6">
    <property type="entry name" value="CHLORIDE CHANNEL PROTEIN CLC-E"/>
    <property type="match status" value="1"/>
</dbReference>
<name>A0A6N2RJ49_9ACTO</name>
<feature type="transmembrane region" description="Helical" evidence="10">
    <location>
        <begin position="356"/>
        <end position="385"/>
    </location>
</feature>
<feature type="transmembrane region" description="Helical" evidence="10">
    <location>
        <begin position="48"/>
        <end position="68"/>
    </location>
</feature>
<keyword evidence="8" id="KW-0868">Chloride</keyword>
<keyword evidence="2" id="KW-0813">Transport</keyword>
<feature type="transmembrane region" description="Helical" evidence="10">
    <location>
        <begin position="139"/>
        <end position="164"/>
    </location>
</feature>
<evidence type="ECO:0000256" key="5">
    <source>
        <dbReference type="ARBA" id="ARBA00023065"/>
    </source>
</evidence>
<dbReference type="Pfam" id="PF00654">
    <property type="entry name" value="Voltage_CLC"/>
    <property type="match status" value="1"/>
</dbReference>
<reference evidence="11" key="1">
    <citation type="submission" date="2019-11" db="EMBL/GenBank/DDBJ databases">
        <authorList>
            <person name="Feng L."/>
        </authorList>
    </citation>
    <scope>NUCLEOTIDE SEQUENCE</scope>
    <source>
        <strain evidence="11">AodontolyticusLFYP35</strain>
    </source>
</reference>
<evidence type="ECO:0000256" key="3">
    <source>
        <dbReference type="ARBA" id="ARBA00022692"/>
    </source>
</evidence>
<dbReference type="SUPFAM" id="SSF81340">
    <property type="entry name" value="Clc chloride channel"/>
    <property type="match status" value="1"/>
</dbReference>
<protein>
    <submittedName>
        <fullName evidence="11">H(+)/Cl(-) exchange transporter ClcA</fullName>
    </submittedName>
</protein>
<feature type="transmembrane region" description="Helical" evidence="10">
    <location>
        <begin position="249"/>
        <end position="271"/>
    </location>
</feature>